<dbReference type="RefSeq" id="WP_133372201.1">
    <property type="nucleotide sequence ID" value="NZ_ML064676.1"/>
</dbReference>
<keyword evidence="4" id="KW-1185">Reference proteome</keyword>
<dbReference type="PANTHER" id="PTHR33678:SF1">
    <property type="entry name" value="BLL1576 PROTEIN"/>
    <property type="match status" value="1"/>
</dbReference>
<name>A0A3A6U4F0_9GAMM</name>
<dbReference type="AlphaFoldDB" id="A0A3A6U4F0"/>
<evidence type="ECO:0000259" key="1">
    <source>
        <dbReference type="Pfam" id="PF03050"/>
    </source>
</evidence>
<dbReference type="InterPro" id="IPR052344">
    <property type="entry name" value="Transposase-related"/>
</dbReference>
<feature type="domain" description="Transposase IS66 central" evidence="1">
    <location>
        <begin position="2"/>
        <end position="75"/>
    </location>
</feature>
<dbReference type="InterPro" id="IPR004291">
    <property type="entry name" value="Transposase_IS66_central"/>
</dbReference>
<feature type="domain" description="Transposase IS66 C-terminal" evidence="2">
    <location>
        <begin position="82"/>
        <end position="118"/>
    </location>
</feature>
<protein>
    <submittedName>
        <fullName evidence="3">IS66 family transposase</fullName>
    </submittedName>
</protein>
<dbReference type="EMBL" id="QYYH01000091">
    <property type="protein sequence ID" value="RJY10951.1"/>
    <property type="molecule type" value="Genomic_DNA"/>
</dbReference>
<evidence type="ECO:0000313" key="3">
    <source>
        <dbReference type="EMBL" id="RJY10951.1"/>
    </source>
</evidence>
<dbReference type="Pfam" id="PF13817">
    <property type="entry name" value="DDE_Tnp_IS66_C"/>
    <property type="match status" value="1"/>
</dbReference>
<dbReference type="Pfam" id="PF03050">
    <property type="entry name" value="DDE_Tnp_IS66"/>
    <property type="match status" value="1"/>
</dbReference>
<dbReference type="PANTHER" id="PTHR33678">
    <property type="entry name" value="BLL1576 PROTEIN"/>
    <property type="match status" value="1"/>
</dbReference>
<gene>
    <name evidence="3" type="ORF">D5R81_13675</name>
</gene>
<organism evidence="3 4">
    <name type="scientific">Parashewanella spongiae</name>
    <dbReference type="NCBI Taxonomy" id="342950"/>
    <lineage>
        <taxon>Bacteria</taxon>
        <taxon>Pseudomonadati</taxon>
        <taxon>Pseudomonadota</taxon>
        <taxon>Gammaproteobacteria</taxon>
        <taxon>Alteromonadales</taxon>
        <taxon>Shewanellaceae</taxon>
        <taxon>Parashewanella</taxon>
    </lineage>
</organism>
<accession>A0A3A6U4F0</accession>
<evidence type="ECO:0000313" key="4">
    <source>
        <dbReference type="Proteomes" id="UP000273022"/>
    </source>
</evidence>
<dbReference type="Proteomes" id="UP000273022">
    <property type="component" value="Unassembled WGS sequence"/>
</dbReference>
<evidence type="ECO:0000259" key="2">
    <source>
        <dbReference type="Pfam" id="PF13817"/>
    </source>
</evidence>
<proteinExistence type="predicted"/>
<reference evidence="3 4" key="1">
    <citation type="submission" date="2018-09" db="EMBL/GenBank/DDBJ databases">
        <title>Phylogeny of the Shewanellaceae, and recommendation for two new genera, Pseudoshewanella and Parashewanella.</title>
        <authorList>
            <person name="Wang G."/>
        </authorList>
    </citation>
    <scope>NUCLEOTIDE SEQUENCE [LARGE SCALE GENOMIC DNA]</scope>
    <source>
        <strain evidence="3 4">KCTC 22492</strain>
    </source>
</reference>
<feature type="non-terminal residue" evidence="3">
    <location>
        <position position="1"/>
    </location>
</feature>
<comment type="caution">
    <text evidence="3">The sequence shown here is derived from an EMBL/GenBank/DDBJ whole genome shotgun (WGS) entry which is preliminary data.</text>
</comment>
<dbReference type="InterPro" id="IPR039552">
    <property type="entry name" value="IS66_C"/>
</dbReference>
<sequence length="123" mass="13879">LADFKAWLDKSALQVSSKGKLGEAITYSLNQWSKLKRYTESGLLNIDNNRAERAVKPFVIGRKNWLFNINHKGAETSAMLYSIIETAKANGLIPFDYINHCLEELAKSPIELESLLPWNVKLG</sequence>